<organism evidence="3 4">
    <name type="scientific">Escherichia phage V18</name>
    <dbReference type="NCBI Taxonomy" id="1981500"/>
    <lineage>
        <taxon>Viruses</taxon>
        <taxon>Duplodnaviria</taxon>
        <taxon>Heunggongvirae</taxon>
        <taxon>Uroviricota</taxon>
        <taxon>Caudoviricetes</taxon>
        <taxon>Vequintavirinae</taxon>
        <taxon>Vequintavirus</taxon>
        <taxon>Vequintavirus V18</taxon>
    </lineage>
</organism>
<proteinExistence type="predicted"/>
<gene>
    <name evidence="3" type="ORF">V18_00118</name>
</gene>
<dbReference type="GO" id="GO:0005524">
    <property type="term" value="F:ATP binding"/>
    <property type="evidence" value="ECO:0007669"/>
    <property type="project" value="InterPro"/>
</dbReference>
<dbReference type="InterPro" id="IPR027417">
    <property type="entry name" value="P-loop_NTPase"/>
</dbReference>
<evidence type="ECO:0000256" key="1">
    <source>
        <dbReference type="SAM" id="MobiDB-lite"/>
    </source>
</evidence>
<feature type="domain" description="PhoH-like protein" evidence="2">
    <location>
        <begin position="41"/>
        <end position="88"/>
    </location>
</feature>
<dbReference type="InterPro" id="IPR003714">
    <property type="entry name" value="PhoH"/>
</dbReference>
<evidence type="ECO:0000313" key="4">
    <source>
        <dbReference type="Proteomes" id="UP000221612"/>
    </source>
</evidence>
<sequence>MGRAKETKRMRDEAREARKSDRLRKAAEKFADEREHTAPALRPMNKKQQKYLDYLGSRKIIIVNGVFGSGKTFMASAMQVTFCVRMKLIRSLLHVLTFRQERLQDLNLEMQCRNCGPIFEA</sequence>
<evidence type="ECO:0000259" key="2">
    <source>
        <dbReference type="Pfam" id="PF02562"/>
    </source>
</evidence>
<dbReference type="SUPFAM" id="SSF52540">
    <property type="entry name" value="P-loop containing nucleoside triphosphate hydrolases"/>
    <property type="match status" value="1"/>
</dbReference>
<keyword evidence="4" id="KW-1185">Reference proteome</keyword>
<evidence type="ECO:0000313" key="3">
    <source>
        <dbReference type="EMBL" id="ASJ80468.1"/>
    </source>
</evidence>
<accession>A0A220NU54</accession>
<dbReference type="Gene3D" id="3.40.50.300">
    <property type="entry name" value="P-loop containing nucleotide triphosphate hydrolases"/>
    <property type="match status" value="1"/>
</dbReference>
<name>A0A220NU54_9CAUD</name>
<dbReference type="Proteomes" id="UP000221612">
    <property type="component" value="Segment"/>
</dbReference>
<reference evidence="3 4" key="1">
    <citation type="journal article" date="2015" name="Bacteriophage">
        <title>A small-scale experiment of using phage-based probiotic dietary supplement for prevention of E. coli traveler's diarrhea.</title>
        <authorList>
            <person name="Aleshkin A.V."/>
            <person name="Rubalskii E.O."/>
            <person name="Volozhantsev N.V."/>
            <person name="Verevkin V.V."/>
            <person name="Svetoch E.A."/>
            <person name="Kiseleva I.A."/>
            <person name="Bochkareva S.S."/>
            <person name="Borisova O.Y."/>
            <person name="Popova A.V."/>
            <person name="Bogun A.G."/>
            <person name="Afanas'ev S.S."/>
        </authorList>
    </citation>
    <scope>NUCLEOTIDE SEQUENCE [LARGE SCALE GENOMIC DNA]</scope>
</reference>
<feature type="region of interest" description="Disordered" evidence="1">
    <location>
        <begin position="1"/>
        <end position="25"/>
    </location>
</feature>
<dbReference type="Pfam" id="PF02562">
    <property type="entry name" value="PhoH"/>
    <property type="match status" value="1"/>
</dbReference>
<dbReference type="EMBL" id="KY683736">
    <property type="protein sequence ID" value="ASJ80468.1"/>
    <property type="molecule type" value="Genomic_DNA"/>
</dbReference>
<protein>
    <recommendedName>
        <fullName evidence="2">PhoH-like protein domain-containing protein</fullName>
    </recommendedName>
</protein>